<evidence type="ECO:0008006" key="6">
    <source>
        <dbReference type="Google" id="ProtNLM"/>
    </source>
</evidence>
<dbReference type="EMBL" id="JANEYG010000008">
    <property type="protein sequence ID" value="KAJ8921836.1"/>
    <property type="molecule type" value="Genomic_DNA"/>
</dbReference>
<dbReference type="GO" id="GO:0010890">
    <property type="term" value="P:positive regulation of triglyceride storage"/>
    <property type="evidence" value="ECO:0007669"/>
    <property type="project" value="TreeGrafter"/>
</dbReference>
<evidence type="ECO:0000313" key="5">
    <source>
        <dbReference type="Proteomes" id="UP001159042"/>
    </source>
</evidence>
<protein>
    <recommendedName>
        <fullName evidence="6">Lipid storage droplets surface-binding protein 1</fullName>
    </recommendedName>
</protein>
<dbReference type="PANTHER" id="PTHR14024:SF49">
    <property type="entry name" value="LIPID STORAGE DROPLETS SURFACE-BINDING PROTEIN 1"/>
    <property type="match status" value="1"/>
</dbReference>
<organism evidence="4 5">
    <name type="scientific">Exocentrus adspersus</name>
    <dbReference type="NCBI Taxonomy" id="1586481"/>
    <lineage>
        <taxon>Eukaryota</taxon>
        <taxon>Metazoa</taxon>
        <taxon>Ecdysozoa</taxon>
        <taxon>Arthropoda</taxon>
        <taxon>Hexapoda</taxon>
        <taxon>Insecta</taxon>
        <taxon>Pterygota</taxon>
        <taxon>Neoptera</taxon>
        <taxon>Endopterygota</taxon>
        <taxon>Coleoptera</taxon>
        <taxon>Polyphaga</taxon>
        <taxon>Cucujiformia</taxon>
        <taxon>Chrysomeloidea</taxon>
        <taxon>Cerambycidae</taxon>
        <taxon>Lamiinae</taxon>
        <taxon>Acanthocinini</taxon>
        <taxon>Exocentrus</taxon>
    </lineage>
</organism>
<evidence type="ECO:0000313" key="4">
    <source>
        <dbReference type="EMBL" id="KAJ8921836.1"/>
    </source>
</evidence>
<evidence type="ECO:0000256" key="3">
    <source>
        <dbReference type="ARBA" id="ARBA00022677"/>
    </source>
</evidence>
<keyword evidence="5" id="KW-1185">Reference proteome</keyword>
<comment type="subcellular location">
    <subcellularLocation>
        <location evidence="1">Lipid droplet</location>
    </subcellularLocation>
</comment>
<keyword evidence="3" id="KW-0551">Lipid droplet</keyword>
<gene>
    <name evidence="4" type="ORF">NQ315_008468</name>
</gene>
<proteinExistence type="inferred from homology"/>
<dbReference type="AlphaFoldDB" id="A0AAV8W7J0"/>
<dbReference type="GO" id="GO:0019915">
    <property type="term" value="P:lipid storage"/>
    <property type="evidence" value="ECO:0007669"/>
    <property type="project" value="TreeGrafter"/>
</dbReference>
<comment type="caution">
    <text evidence="4">The sequence shown here is derived from an EMBL/GenBank/DDBJ whole genome shotgun (WGS) entry which is preliminary data.</text>
</comment>
<name>A0AAV8W7J0_9CUCU</name>
<reference evidence="4 5" key="1">
    <citation type="journal article" date="2023" name="Insect Mol. Biol.">
        <title>Genome sequencing provides insights into the evolution of gene families encoding plant cell wall-degrading enzymes in longhorned beetles.</title>
        <authorList>
            <person name="Shin N.R."/>
            <person name="Okamura Y."/>
            <person name="Kirsch R."/>
            <person name="Pauchet Y."/>
        </authorList>
    </citation>
    <scope>NUCLEOTIDE SEQUENCE [LARGE SCALE GENOMIC DNA]</scope>
    <source>
        <strain evidence="4">EAD_L_NR</strain>
    </source>
</reference>
<dbReference type="PANTHER" id="PTHR14024">
    <property type="entry name" value="PERILIPIN"/>
    <property type="match status" value="1"/>
</dbReference>
<evidence type="ECO:0000256" key="2">
    <source>
        <dbReference type="ARBA" id="ARBA00006311"/>
    </source>
</evidence>
<dbReference type="Pfam" id="PF03036">
    <property type="entry name" value="Perilipin"/>
    <property type="match status" value="1"/>
</dbReference>
<dbReference type="GO" id="GO:0005811">
    <property type="term" value="C:lipid droplet"/>
    <property type="evidence" value="ECO:0007669"/>
    <property type="project" value="UniProtKB-SubCell"/>
</dbReference>
<dbReference type="GO" id="GO:0005829">
    <property type="term" value="C:cytosol"/>
    <property type="evidence" value="ECO:0007669"/>
    <property type="project" value="TreeGrafter"/>
</dbReference>
<accession>A0AAV8W7J0</accession>
<dbReference type="Proteomes" id="UP001159042">
    <property type="component" value="Unassembled WGS sequence"/>
</dbReference>
<sequence length="441" mass="49597">MAHHQRSRRRRTWNNLSKSVYASSTSPSPPTVIIKRYVTCSVQTESELAQSKKKPFSFHEFESVNRITNLPVVETSWNYAGNIYNKIKSSNSLFYWTLGIAENSFNTAVEVAIPTIVLFKGPISSLDKLVCKSLDIVEQTVPSINLPPEMIYWNTKQYVTDVSTKIARPVLKRADSVLASKYTVFAAESLDEALDVADKYVDKYLPAYEDQTVDEFDTETDGSTGKAIHTIHHADRFSRKLKRRLTQRTIAEVRALKHQSAEAVHVLIYVAELVATDPVLAYQKGKELWASLSKDEPENQARPENLEQLLVLLTRESARRAVHLINYSSTVVSKVPTKVSHRLTLVIRKILTAADSMVKTVHLEGVQRTVGTIAKKHAHQYTLLLRDLNSQLGDYLEQLAENLATKETPKSALSVPQINIQQSRATLRNAKQNSNGVENNS</sequence>
<evidence type="ECO:0000256" key="1">
    <source>
        <dbReference type="ARBA" id="ARBA00004502"/>
    </source>
</evidence>
<comment type="similarity">
    <text evidence="2">Belongs to the perilipin family.</text>
</comment>
<dbReference type="InterPro" id="IPR004279">
    <property type="entry name" value="Perilipin"/>
</dbReference>